<keyword evidence="1" id="KW-0472">Membrane</keyword>
<dbReference type="Proteomes" id="UP000585507">
    <property type="component" value="Unassembled WGS sequence"/>
</dbReference>
<sequence length="69" mass="7239">MSASVAIQRAIATLARLVRRQDDVLSIIHGFAIALWGAIAGLLLVSLMRAAPPGPLTPGRMPAKARATH</sequence>
<reference evidence="2 3" key="1">
    <citation type="submission" date="2020-08" db="EMBL/GenBank/DDBJ databases">
        <title>Genomic Encyclopedia of Type Strains, Phase IV (KMG-V): Genome sequencing to study the core and pangenomes of soil and plant-associated prokaryotes.</title>
        <authorList>
            <person name="Whitman W."/>
        </authorList>
    </citation>
    <scope>NUCLEOTIDE SEQUENCE [LARGE SCALE GENOMIC DNA]</scope>
    <source>
        <strain evidence="2 3">SEMIA 4084</strain>
    </source>
</reference>
<accession>A0A7W8XAI9</accession>
<protein>
    <submittedName>
        <fullName evidence="2">DHA2 family multidrug resistance protein</fullName>
    </submittedName>
</protein>
<dbReference type="AlphaFoldDB" id="A0A7W8XAI9"/>
<comment type="caution">
    <text evidence="2">The sequence shown here is derived from an EMBL/GenBank/DDBJ whole genome shotgun (WGS) entry which is preliminary data.</text>
</comment>
<evidence type="ECO:0000313" key="2">
    <source>
        <dbReference type="EMBL" id="MBB5539420.1"/>
    </source>
</evidence>
<evidence type="ECO:0000256" key="1">
    <source>
        <dbReference type="SAM" id="Phobius"/>
    </source>
</evidence>
<evidence type="ECO:0000313" key="3">
    <source>
        <dbReference type="Proteomes" id="UP000585507"/>
    </source>
</evidence>
<keyword evidence="1" id="KW-0812">Transmembrane</keyword>
<feature type="transmembrane region" description="Helical" evidence="1">
    <location>
        <begin position="24"/>
        <end position="48"/>
    </location>
</feature>
<proteinExistence type="predicted"/>
<dbReference type="RefSeq" id="WP_018327245.1">
    <property type="nucleotide sequence ID" value="NZ_JACHBK010000020.1"/>
</dbReference>
<keyword evidence="1" id="KW-1133">Transmembrane helix</keyword>
<keyword evidence="3" id="KW-1185">Reference proteome</keyword>
<dbReference type="EMBL" id="JACHBK010000020">
    <property type="protein sequence ID" value="MBB5539420.1"/>
    <property type="molecule type" value="Genomic_DNA"/>
</dbReference>
<organism evidence="2 3">
    <name type="scientific">Rhizobium giardinii</name>
    <dbReference type="NCBI Taxonomy" id="56731"/>
    <lineage>
        <taxon>Bacteria</taxon>
        <taxon>Pseudomonadati</taxon>
        <taxon>Pseudomonadota</taxon>
        <taxon>Alphaproteobacteria</taxon>
        <taxon>Hyphomicrobiales</taxon>
        <taxon>Rhizobiaceae</taxon>
        <taxon>Rhizobium/Agrobacterium group</taxon>
        <taxon>Rhizobium</taxon>
    </lineage>
</organism>
<gene>
    <name evidence="2" type="ORF">GGD55_006170</name>
</gene>
<name>A0A7W8XAI9_9HYPH</name>